<evidence type="ECO:0000313" key="2">
    <source>
        <dbReference type="Proteomes" id="UP000186817"/>
    </source>
</evidence>
<dbReference type="OrthoDB" id="406914at2759"/>
<name>A0A1Q9BU28_SYMMI</name>
<dbReference type="AlphaFoldDB" id="A0A1Q9BU28"/>
<comment type="caution">
    <text evidence="1">The sequence shown here is derived from an EMBL/GenBank/DDBJ whole genome shotgun (WGS) entry which is preliminary data.</text>
</comment>
<organism evidence="1 2">
    <name type="scientific">Symbiodinium microadriaticum</name>
    <name type="common">Dinoflagellate</name>
    <name type="synonym">Zooxanthella microadriatica</name>
    <dbReference type="NCBI Taxonomy" id="2951"/>
    <lineage>
        <taxon>Eukaryota</taxon>
        <taxon>Sar</taxon>
        <taxon>Alveolata</taxon>
        <taxon>Dinophyceae</taxon>
        <taxon>Suessiales</taxon>
        <taxon>Symbiodiniaceae</taxon>
        <taxon>Symbiodinium</taxon>
    </lineage>
</organism>
<protein>
    <submittedName>
        <fullName evidence="1">Uncharacterized protein</fullName>
    </submittedName>
</protein>
<sequence length="185" mass="21191">MSFSRVRDQRLEQERATKARSQVMDQRPFYKGKATILTMLQIVSQSAVLFDAWQRRNRFKVAYDFLDCHTEIIGRIGSPIGDGLGQWVAVKLPKKEGPLASETRTSFYRNANRPRDFMASPGTMLINSSHRFFDASPDQVALQLFSAVRYVTSMAHVMWDLHEDDLLVEPATPHLTILDIFMLPD</sequence>
<gene>
    <name evidence="1" type="ORF">AK812_SmicGene46378</name>
</gene>
<dbReference type="EMBL" id="LSRX01004170">
    <property type="protein sequence ID" value="OLP74162.1"/>
    <property type="molecule type" value="Genomic_DNA"/>
</dbReference>
<reference evidence="1 2" key="1">
    <citation type="submission" date="2016-02" db="EMBL/GenBank/DDBJ databases">
        <title>Genome analysis of coral dinoflagellate symbionts highlights evolutionary adaptations to a symbiotic lifestyle.</title>
        <authorList>
            <person name="Aranda M."/>
            <person name="Li Y."/>
            <person name="Liew Y.J."/>
            <person name="Baumgarten S."/>
            <person name="Simakov O."/>
            <person name="Wilson M."/>
            <person name="Piel J."/>
            <person name="Ashoor H."/>
            <person name="Bougouffa S."/>
            <person name="Bajic V.B."/>
            <person name="Ryu T."/>
            <person name="Ravasi T."/>
            <person name="Bayer T."/>
            <person name="Micklem G."/>
            <person name="Kim H."/>
            <person name="Bhak J."/>
            <person name="Lajeunesse T.C."/>
            <person name="Voolstra C.R."/>
        </authorList>
    </citation>
    <scope>NUCLEOTIDE SEQUENCE [LARGE SCALE GENOMIC DNA]</scope>
    <source>
        <strain evidence="1 2">CCMP2467</strain>
    </source>
</reference>
<feature type="non-terminal residue" evidence="1">
    <location>
        <position position="185"/>
    </location>
</feature>
<dbReference type="Proteomes" id="UP000186817">
    <property type="component" value="Unassembled WGS sequence"/>
</dbReference>
<evidence type="ECO:0000313" key="1">
    <source>
        <dbReference type="EMBL" id="OLP74162.1"/>
    </source>
</evidence>
<proteinExistence type="predicted"/>
<keyword evidence="2" id="KW-1185">Reference proteome</keyword>
<accession>A0A1Q9BU28</accession>